<dbReference type="AlphaFoldDB" id="A0A2G8RX18"/>
<keyword evidence="2" id="KW-1133">Transmembrane helix</keyword>
<dbReference type="Proteomes" id="UP000230002">
    <property type="component" value="Unassembled WGS sequence"/>
</dbReference>
<evidence type="ECO:0000313" key="4">
    <source>
        <dbReference type="Proteomes" id="UP000230002"/>
    </source>
</evidence>
<organism evidence="3 4">
    <name type="scientific">Ganoderma sinense ZZ0214-1</name>
    <dbReference type="NCBI Taxonomy" id="1077348"/>
    <lineage>
        <taxon>Eukaryota</taxon>
        <taxon>Fungi</taxon>
        <taxon>Dikarya</taxon>
        <taxon>Basidiomycota</taxon>
        <taxon>Agaricomycotina</taxon>
        <taxon>Agaricomycetes</taxon>
        <taxon>Polyporales</taxon>
        <taxon>Polyporaceae</taxon>
        <taxon>Ganoderma</taxon>
    </lineage>
</organism>
<gene>
    <name evidence="3" type="ORF">GSI_11819</name>
</gene>
<comment type="caution">
    <text evidence="3">The sequence shown here is derived from an EMBL/GenBank/DDBJ whole genome shotgun (WGS) entry which is preliminary data.</text>
</comment>
<reference evidence="3 4" key="1">
    <citation type="journal article" date="2015" name="Sci. Rep.">
        <title>Chromosome-level genome map provides insights into diverse defense mechanisms in the medicinal fungus Ganoderma sinense.</title>
        <authorList>
            <person name="Zhu Y."/>
            <person name="Xu J."/>
            <person name="Sun C."/>
            <person name="Zhou S."/>
            <person name="Xu H."/>
            <person name="Nelson D.R."/>
            <person name="Qian J."/>
            <person name="Song J."/>
            <person name="Luo H."/>
            <person name="Xiang L."/>
            <person name="Li Y."/>
            <person name="Xu Z."/>
            <person name="Ji A."/>
            <person name="Wang L."/>
            <person name="Lu S."/>
            <person name="Hayward A."/>
            <person name="Sun W."/>
            <person name="Li X."/>
            <person name="Schwartz D.C."/>
            <person name="Wang Y."/>
            <person name="Chen S."/>
        </authorList>
    </citation>
    <scope>NUCLEOTIDE SEQUENCE [LARGE SCALE GENOMIC DNA]</scope>
    <source>
        <strain evidence="3 4">ZZ0214-1</strain>
    </source>
</reference>
<protein>
    <submittedName>
        <fullName evidence="3">Uncharacterized protein</fullName>
    </submittedName>
</protein>
<keyword evidence="2" id="KW-0472">Membrane</keyword>
<keyword evidence="2" id="KW-0812">Transmembrane</keyword>
<dbReference type="EMBL" id="AYKW01000045">
    <property type="protein sequence ID" value="PIL26065.1"/>
    <property type="molecule type" value="Genomic_DNA"/>
</dbReference>
<keyword evidence="4" id="KW-1185">Reference proteome</keyword>
<feature type="transmembrane region" description="Helical" evidence="2">
    <location>
        <begin position="152"/>
        <end position="173"/>
    </location>
</feature>
<name>A0A2G8RX18_9APHY</name>
<feature type="compositionally biased region" description="Low complexity" evidence="1">
    <location>
        <begin position="10"/>
        <end position="25"/>
    </location>
</feature>
<accession>A0A2G8RX18</accession>
<evidence type="ECO:0000256" key="2">
    <source>
        <dbReference type="SAM" id="Phobius"/>
    </source>
</evidence>
<evidence type="ECO:0000256" key="1">
    <source>
        <dbReference type="SAM" id="MobiDB-lite"/>
    </source>
</evidence>
<feature type="region of interest" description="Disordered" evidence="1">
    <location>
        <begin position="1"/>
        <end position="36"/>
    </location>
</feature>
<evidence type="ECO:0000313" key="3">
    <source>
        <dbReference type="EMBL" id="PIL26065.1"/>
    </source>
</evidence>
<sequence>MMAVSRSPQTLSALTTAATPPGASGSVTPAGRSLRPRTRQALLVRSTIISHLPNPPPSKLERPTNSRAPATLVEGPTDLHVFGGMGGTGARVDCAYASPTASGAAVVATCTAELTDGSTTLVQGAPPVSLVPIAVQASDGKSKPNGAGSLQISLGGVAVSALAILSTAGVMLVRV</sequence>
<proteinExistence type="predicted"/>